<keyword evidence="4" id="KW-1185">Reference proteome</keyword>
<dbReference type="GO" id="GO:0046872">
    <property type="term" value="F:metal ion binding"/>
    <property type="evidence" value="ECO:0007669"/>
    <property type="project" value="InterPro"/>
</dbReference>
<dbReference type="GO" id="GO:0004038">
    <property type="term" value="F:allantoinase activity"/>
    <property type="evidence" value="ECO:0007669"/>
    <property type="project" value="TreeGrafter"/>
</dbReference>
<dbReference type="EMBL" id="CP055156">
    <property type="protein sequence ID" value="QNF34604.1"/>
    <property type="molecule type" value="Genomic_DNA"/>
</dbReference>
<organism evidence="3 4">
    <name type="scientific">Adhaeribacter swui</name>
    <dbReference type="NCBI Taxonomy" id="2086471"/>
    <lineage>
        <taxon>Bacteria</taxon>
        <taxon>Pseudomonadati</taxon>
        <taxon>Bacteroidota</taxon>
        <taxon>Cytophagia</taxon>
        <taxon>Cytophagales</taxon>
        <taxon>Hymenobacteraceae</taxon>
        <taxon>Adhaeribacter</taxon>
    </lineage>
</organism>
<dbReference type="GO" id="GO:0006221">
    <property type="term" value="P:pyrimidine nucleotide biosynthetic process"/>
    <property type="evidence" value="ECO:0007669"/>
    <property type="project" value="UniProtKB-KW"/>
</dbReference>
<evidence type="ECO:0000313" key="4">
    <source>
        <dbReference type="Proteomes" id="UP000515237"/>
    </source>
</evidence>
<evidence type="ECO:0000259" key="2">
    <source>
        <dbReference type="Pfam" id="PF12890"/>
    </source>
</evidence>
<dbReference type="CDD" id="cd01317">
    <property type="entry name" value="DHOase_IIa"/>
    <property type="match status" value="1"/>
</dbReference>
<gene>
    <name evidence="3" type="ORF">HUW51_18405</name>
</gene>
<dbReference type="InterPro" id="IPR004722">
    <property type="entry name" value="DHOase"/>
</dbReference>
<name>A0A7G7GBS0_9BACT</name>
<dbReference type="SUPFAM" id="SSF51556">
    <property type="entry name" value="Metallo-dependent hydrolases"/>
    <property type="match status" value="1"/>
</dbReference>
<feature type="domain" description="Dihydroorotase catalytic" evidence="2">
    <location>
        <begin position="57"/>
        <end position="239"/>
    </location>
</feature>
<dbReference type="SUPFAM" id="SSF51338">
    <property type="entry name" value="Composite domain of metallo-dependent hydrolases"/>
    <property type="match status" value="1"/>
</dbReference>
<dbReference type="GO" id="GO:0006145">
    <property type="term" value="P:purine nucleobase catabolic process"/>
    <property type="evidence" value="ECO:0007669"/>
    <property type="project" value="TreeGrafter"/>
</dbReference>
<dbReference type="PANTHER" id="PTHR43668">
    <property type="entry name" value="ALLANTOINASE"/>
    <property type="match status" value="1"/>
</dbReference>
<dbReference type="GO" id="GO:0004151">
    <property type="term" value="F:dihydroorotase activity"/>
    <property type="evidence" value="ECO:0007669"/>
    <property type="project" value="InterPro"/>
</dbReference>
<sequence length="429" mass="46613">MQVLLKSVKVIAPASEFHQQTIDIYIQDGVISAINPDLTLLDAPLTTVEQPGLCVSAGWLDLNAWVGDPGLEHKEDLQSAALAAAKGGFTEVVCLPNVEPVHQTKNAINYIQNQTRLLPVSFHAFGAITTDTHGKELTEMIDLHEAGAVAFTDGLHPVQQADVLVKALQYVQFFGGLIIQKPENTSLTQHGLMHEGVVSTQLGLKGMPPLAEEVIIARDLRLLKYTGGRLHFTLISSAEAVDLVREAKKQGLPVTCDVAAYQTAFTDEEIIPFDTNYKVNPPFRSPQDREAIEQGLQDGTIDALVTAHRPQDTESKNLEFDMAEFGITSLETAFAVANTYLGPVIGLDQVIAKLTDGPRQILQMAVPEIKAGAIANLTLFHPEQTWTPAEANSASKSFNNPFYGKNLQGQVFGIINKSQVVFNPNFALS</sequence>
<dbReference type="Gene3D" id="2.30.40.10">
    <property type="entry name" value="Urease, subunit C, domain 1"/>
    <property type="match status" value="1"/>
</dbReference>
<proteinExistence type="predicted"/>
<dbReference type="InterPro" id="IPR050138">
    <property type="entry name" value="DHOase/Allantoinase_Hydrolase"/>
</dbReference>
<evidence type="ECO:0000256" key="1">
    <source>
        <dbReference type="ARBA" id="ARBA00022975"/>
    </source>
</evidence>
<evidence type="ECO:0000313" key="3">
    <source>
        <dbReference type="EMBL" id="QNF34604.1"/>
    </source>
</evidence>
<dbReference type="AlphaFoldDB" id="A0A7G7GBS0"/>
<dbReference type="InterPro" id="IPR032466">
    <property type="entry name" value="Metal_Hydrolase"/>
</dbReference>
<dbReference type="GO" id="GO:0005737">
    <property type="term" value="C:cytoplasm"/>
    <property type="evidence" value="ECO:0007669"/>
    <property type="project" value="TreeGrafter"/>
</dbReference>
<dbReference type="InterPro" id="IPR024403">
    <property type="entry name" value="DHOase_cat"/>
</dbReference>
<protein>
    <submittedName>
        <fullName evidence="3">Dihydroorotase</fullName>
    </submittedName>
</protein>
<dbReference type="NCBIfam" id="TIGR00857">
    <property type="entry name" value="pyrC_multi"/>
    <property type="match status" value="1"/>
</dbReference>
<dbReference type="PANTHER" id="PTHR43668:SF2">
    <property type="entry name" value="ALLANTOINASE"/>
    <property type="match status" value="1"/>
</dbReference>
<dbReference type="Proteomes" id="UP000515237">
    <property type="component" value="Chromosome"/>
</dbReference>
<dbReference type="Gene3D" id="3.20.20.140">
    <property type="entry name" value="Metal-dependent hydrolases"/>
    <property type="match status" value="1"/>
</dbReference>
<keyword evidence="1" id="KW-0665">Pyrimidine biosynthesis</keyword>
<dbReference type="KEGG" id="aswu:HUW51_18405"/>
<reference evidence="3 4" key="1">
    <citation type="journal article" date="2018" name="Int. J. Syst. Evol. Microbiol.">
        <title>Adhaeribacter swui sp. nov., isolated from wet mud.</title>
        <authorList>
            <person name="Kim D.U."/>
            <person name="Kim K.W."/>
            <person name="Kang M.S."/>
            <person name="Kim J.Y."/>
            <person name="Jang J.H."/>
            <person name="Kim M.K."/>
        </authorList>
    </citation>
    <scope>NUCLEOTIDE SEQUENCE [LARGE SCALE GENOMIC DNA]</scope>
    <source>
        <strain evidence="3 4">KCTC 52873</strain>
    </source>
</reference>
<dbReference type="InterPro" id="IPR011059">
    <property type="entry name" value="Metal-dep_hydrolase_composite"/>
</dbReference>
<dbReference type="Pfam" id="PF12890">
    <property type="entry name" value="DHOase"/>
    <property type="match status" value="1"/>
</dbReference>
<dbReference type="RefSeq" id="WP_185271099.1">
    <property type="nucleotide sequence ID" value="NZ_CP055156.1"/>
</dbReference>
<accession>A0A7G7GBS0</accession>